<sequence length="209" mass="21613">MLDLVLPVECGGCGAPSIRWCAACTAELTVRPDEPHVVTPRADPGVPVFALGRYAGARRQAIVGLKEHGRTDLVAPLADAVAAALRTMIAWGLIVPPLTVVPAPTRSLAARRRGGDPVAKIARAAAADLPGVAVEPALAMRAFTRDSVGLSSAQRQRNINGRVRQRTPVAGEAIVFDDVVTTGATAAESVRVLQTSGVQVSAVLAIAHA</sequence>
<dbReference type="CDD" id="cd06223">
    <property type="entry name" value="PRTases_typeI"/>
    <property type="match status" value="1"/>
</dbReference>
<dbReference type="Gene3D" id="3.40.50.2020">
    <property type="match status" value="1"/>
</dbReference>
<dbReference type="PANTHER" id="PTHR47505:SF1">
    <property type="entry name" value="DNA UTILIZATION PROTEIN YHGH"/>
    <property type="match status" value="1"/>
</dbReference>
<proteinExistence type="inferred from homology"/>
<dbReference type="InterPro" id="IPR051910">
    <property type="entry name" value="ComF/GntX_DNA_util-trans"/>
</dbReference>
<organism evidence="2 3">
    <name type="scientific">Mycolicibacterium llatzerense</name>
    <dbReference type="NCBI Taxonomy" id="280871"/>
    <lineage>
        <taxon>Bacteria</taxon>
        <taxon>Bacillati</taxon>
        <taxon>Actinomycetota</taxon>
        <taxon>Actinomycetes</taxon>
        <taxon>Mycobacteriales</taxon>
        <taxon>Mycobacteriaceae</taxon>
        <taxon>Mycolicibacterium</taxon>
    </lineage>
</organism>
<dbReference type="PATRIC" id="fig|280871.6.peg.2660"/>
<evidence type="ECO:0000313" key="2">
    <source>
        <dbReference type="EMBL" id="KIU16509.1"/>
    </source>
</evidence>
<keyword evidence="3" id="KW-1185">Reference proteome</keyword>
<dbReference type="SUPFAM" id="SSF53271">
    <property type="entry name" value="PRTase-like"/>
    <property type="match status" value="1"/>
</dbReference>
<comment type="similarity">
    <text evidence="1">Belongs to the ComF/GntX family.</text>
</comment>
<keyword evidence="2" id="KW-0328">Glycosyltransferase</keyword>
<reference evidence="2 3" key="1">
    <citation type="submission" date="2015-01" db="EMBL/GenBank/DDBJ databases">
        <title>Genome sequence of Mycobacterium llatzerense and Mycobacterium immunogenum recovered from brain abscess.</title>
        <authorList>
            <person name="Greninger A.L."/>
            <person name="Langelier C."/>
            <person name="Cunningham G."/>
            <person name="Chiu C.Y."/>
            <person name="Miller S."/>
        </authorList>
    </citation>
    <scope>NUCLEOTIDE SEQUENCE [LARGE SCALE GENOMIC DNA]</scope>
    <source>
        <strain evidence="2 3">CLUC14</strain>
    </source>
</reference>
<protein>
    <submittedName>
        <fullName evidence="2">Phosphoribosyltransferase</fullName>
    </submittedName>
</protein>
<dbReference type="RefSeq" id="WP_043985941.1">
    <property type="nucleotide sequence ID" value="NZ_JXST01000016.1"/>
</dbReference>
<dbReference type="AlphaFoldDB" id="A0A0D1JV87"/>
<accession>A0A0D1JV87</accession>
<gene>
    <name evidence="2" type="ORF">TL10_12805</name>
</gene>
<name>A0A0D1JV87_9MYCO</name>
<dbReference type="EMBL" id="JXST01000016">
    <property type="protein sequence ID" value="KIU16509.1"/>
    <property type="molecule type" value="Genomic_DNA"/>
</dbReference>
<evidence type="ECO:0000256" key="1">
    <source>
        <dbReference type="ARBA" id="ARBA00008007"/>
    </source>
</evidence>
<dbReference type="InterPro" id="IPR029057">
    <property type="entry name" value="PRTase-like"/>
</dbReference>
<comment type="caution">
    <text evidence="2">The sequence shown here is derived from an EMBL/GenBank/DDBJ whole genome shotgun (WGS) entry which is preliminary data.</text>
</comment>
<dbReference type="OrthoDB" id="5244859at2"/>
<evidence type="ECO:0000313" key="3">
    <source>
        <dbReference type="Proteomes" id="UP000032221"/>
    </source>
</evidence>
<keyword evidence="2" id="KW-0808">Transferase</keyword>
<dbReference type="PANTHER" id="PTHR47505">
    <property type="entry name" value="DNA UTILIZATION PROTEIN YHGH"/>
    <property type="match status" value="1"/>
</dbReference>
<dbReference type="Proteomes" id="UP000032221">
    <property type="component" value="Unassembled WGS sequence"/>
</dbReference>
<dbReference type="STRING" id="280871.TL10_12805"/>
<dbReference type="InterPro" id="IPR000836">
    <property type="entry name" value="PRTase_dom"/>
</dbReference>
<dbReference type="GO" id="GO:0016757">
    <property type="term" value="F:glycosyltransferase activity"/>
    <property type="evidence" value="ECO:0007669"/>
    <property type="project" value="UniProtKB-KW"/>
</dbReference>